<dbReference type="PANTHER" id="PTHR18034">
    <property type="entry name" value="CELL CYCLE CONTROL PROTEIN CWF22-RELATED"/>
    <property type="match status" value="1"/>
</dbReference>
<evidence type="ECO:0000313" key="7">
    <source>
        <dbReference type="Proteomes" id="UP001153678"/>
    </source>
</evidence>
<dbReference type="InterPro" id="IPR050781">
    <property type="entry name" value="CWC22_splicing_factor"/>
</dbReference>
<feature type="region of interest" description="Disordered" evidence="4">
    <location>
        <begin position="159"/>
        <end position="248"/>
    </location>
</feature>
<dbReference type="Pfam" id="PF02854">
    <property type="entry name" value="MIF4G"/>
    <property type="match status" value="1"/>
</dbReference>
<dbReference type="AlphaFoldDB" id="A0A9W4WS46"/>
<evidence type="ECO:0000256" key="3">
    <source>
        <dbReference type="ARBA" id="ARBA00023242"/>
    </source>
</evidence>
<dbReference type="SUPFAM" id="SSF48371">
    <property type="entry name" value="ARM repeat"/>
    <property type="match status" value="1"/>
</dbReference>
<dbReference type="PANTHER" id="PTHR18034:SF4">
    <property type="entry name" value="NUCLEOLAR MIF4G DOMAIN-CONTAINING PROTEIN 1"/>
    <property type="match status" value="1"/>
</dbReference>
<dbReference type="GO" id="GO:0042274">
    <property type="term" value="P:ribosomal small subunit biogenesis"/>
    <property type="evidence" value="ECO:0007669"/>
    <property type="project" value="TreeGrafter"/>
</dbReference>
<dbReference type="OrthoDB" id="361797at2759"/>
<comment type="caution">
    <text evidence="6">The sequence shown here is derived from an EMBL/GenBank/DDBJ whole genome shotgun (WGS) entry which is preliminary data.</text>
</comment>
<dbReference type="SMART" id="SM00544">
    <property type="entry name" value="MA3"/>
    <property type="match status" value="1"/>
</dbReference>
<dbReference type="Pfam" id="PF02847">
    <property type="entry name" value="MA3"/>
    <property type="match status" value="1"/>
</dbReference>
<dbReference type="InterPro" id="IPR003891">
    <property type="entry name" value="Initiation_fac_eIF4g_MI"/>
</dbReference>
<dbReference type="GO" id="GO:0005730">
    <property type="term" value="C:nucleolus"/>
    <property type="evidence" value="ECO:0007669"/>
    <property type="project" value="UniProtKB-SubCell"/>
</dbReference>
<name>A0A9W4WS46_9GLOM</name>
<feature type="compositionally biased region" description="Polar residues" evidence="4">
    <location>
        <begin position="63"/>
        <end position="90"/>
    </location>
</feature>
<protein>
    <submittedName>
        <fullName evidence="6">2183_t:CDS:1</fullName>
    </submittedName>
</protein>
<evidence type="ECO:0000259" key="5">
    <source>
        <dbReference type="PROSITE" id="PS51366"/>
    </source>
</evidence>
<evidence type="ECO:0000313" key="6">
    <source>
        <dbReference type="EMBL" id="CAI2168034.1"/>
    </source>
</evidence>
<proteinExistence type="inferred from homology"/>
<dbReference type="PROSITE" id="PS51366">
    <property type="entry name" value="MI"/>
    <property type="match status" value="1"/>
</dbReference>
<dbReference type="Proteomes" id="UP001153678">
    <property type="component" value="Unassembled WGS sequence"/>
</dbReference>
<evidence type="ECO:0000256" key="2">
    <source>
        <dbReference type="ARBA" id="ARBA00006856"/>
    </source>
</evidence>
<accession>A0A9W4WS46</accession>
<organism evidence="6 7">
    <name type="scientific">Funneliformis geosporum</name>
    <dbReference type="NCBI Taxonomy" id="1117311"/>
    <lineage>
        <taxon>Eukaryota</taxon>
        <taxon>Fungi</taxon>
        <taxon>Fungi incertae sedis</taxon>
        <taxon>Mucoromycota</taxon>
        <taxon>Glomeromycotina</taxon>
        <taxon>Glomeromycetes</taxon>
        <taxon>Glomerales</taxon>
        <taxon>Glomeraceae</taxon>
        <taxon>Funneliformis</taxon>
    </lineage>
</organism>
<evidence type="ECO:0000256" key="4">
    <source>
        <dbReference type="SAM" id="MobiDB-lite"/>
    </source>
</evidence>
<comment type="similarity">
    <text evidence="2">Belongs to the CWC22 family.</text>
</comment>
<reference evidence="6" key="1">
    <citation type="submission" date="2022-08" db="EMBL/GenBank/DDBJ databases">
        <authorList>
            <person name="Kallberg Y."/>
            <person name="Tangrot J."/>
            <person name="Rosling A."/>
        </authorList>
    </citation>
    <scope>NUCLEOTIDE SEQUENCE</scope>
    <source>
        <strain evidence="6">Wild A</strain>
    </source>
</reference>
<gene>
    <name evidence="6" type="ORF">FWILDA_LOCUS3381</name>
</gene>
<dbReference type="InterPro" id="IPR016024">
    <property type="entry name" value="ARM-type_fold"/>
</dbReference>
<evidence type="ECO:0000256" key="1">
    <source>
        <dbReference type="ARBA" id="ARBA00004604"/>
    </source>
</evidence>
<feature type="domain" description="MI" evidence="5">
    <location>
        <begin position="582"/>
        <end position="717"/>
    </location>
</feature>
<sequence length="753" mass="87458">MSLKRKAKGPKLPDTLQEKLVDVDDDRKFEKRFTNRAQSRKEQRRQGRIDKKKKKTQRIQVGINVQSPAKRQKTNQSQPSTTKIISDTNKLEKLSTTNPNFYSLLKDSNLVFSNKKILPESKNVDDKELKRLEKKLGIKSRGKLTKAFEEDGLDELLQGFEIGSKNSKKSNSILEENEEIDMSHDDDEEQNDFNVFDETESDDENSDNMEEESDVERESESKIFKKQGKKCNDNDQQSEANEAKDKYIPPHMQRKTLCDFTSESDDAKKEQQIRLQRQLQGLLNRLSESNIESIIINVEELYQKFTRHDVTSSITSLVLNLITSRSTILDQFVIIYATLVAAFYKIIGIDFCAYFVQKVIEEFERYHKQYSSTSDDVKNLEREGGKECTNLIVLISELYNFQVISCVLIYDLIRIFITDLNELNVELLLKIVRSSGYQLRQDDPTALKEIIQQVQTETSKKDPRTLGSRWKFMIETILNLKNNRVKQQDFIANTENVLRMKKFLNNLGKRIHVQATEALRVGLDDIKSIETKGKWWLVGSSWTANMVDDPSTSTFTQRVEKIDKSATEALLKLAKEQKMNTDIRRSIFVVTMSSEDYIDAFERLLKLNLKEVQEREIPRVLLLCCGNEKTYNPYYALISQKLCEHDHSYKITFQYCLWDFLRECGESDIGGMELVKNTPSTTLENIPLRRIVNLSKFYALLLTGGQLSIIILKDASNNVYNVKIVNFREKEHIRTHTQKWIIVLKHSSFTIYF</sequence>
<dbReference type="Gene3D" id="1.25.40.180">
    <property type="match status" value="1"/>
</dbReference>
<feature type="compositionally biased region" description="Low complexity" evidence="4">
    <location>
        <begin position="161"/>
        <end position="174"/>
    </location>
</feature>
<keyword evidence="7" id="KW-1185">Reference proteome</keyword>
<dbReference type="EMBL" id="CAMKVN010000447">
    <property type="protein sequence ID" value="CAI2168034.1"/>
    <property type="molecule type" value="Genomic_DNA"/>
</dbReference>
<comment type="subcellular location">
    <subcellularLocation>
        <location evidence="1">Nucleus</location>
        <location evidence="1">Nucleolus</location>
    </subcellularLocation>
</comment>
<keyword evidence="3" id="KW-0539">Nucleus</keyword>
<feature type="compositionally biased region" description="Basic and acidic residues" evidence="4">
    <location>
        <begin position="31"/>
        <end position="49"/>
    </location>
</feature>
<dbReference type="SMART" id="SM00543">
    <property type="entry name" value="MIF4G"/>
    <property type="match status" value="1"/>
</dbReference>
<dbReference type="InterPro" id="IPR003890">
    <property type="entry name" value="MIF4G-like_typ-3"/>
</dbReference>
<feature type="compositionally biased region" description="Acidic residues" evidence="4">
    <location>
        <begin position="175"/>
        <end position="215"/>
    </location>
</feature>
<feature type="region of interest" description="Disordered" evidence="4">
    <location>
        <begin position="31"/>
        <end position="90"/>
    </location>
</feature>
<dbReference type="GO" id="GO:0003723">
    <property type="term" value="F:RNA binding"/>
    <property type="evidence" value="ECO:0007669"/>
    <property type="project" value="InterPro"/>
</dbReference>